<keyword evidence="5" id="KW-1185">Reference proteome</keyword>
<organism evidence="4 5">
    <name type="scientific">Flavobacterium azooxidireducens</name>
    <dbReference type="NCBI Taxonomy" id="1871076"/>
    <lineage>
        <taxon>Bacteria</taxon>
        <taxon>Pseudomonadati</taxon>
        <taxon>Bacteroidota</taxon>
        <taxon>Flavobacteriia</taxon>
        <taxon>Flavobacteriales</taxon>
        <taxon>Flavobacteriaceae</taxon>
        <taxon>Flavobacterium</taxon>
    </lineage>
</organism>
<evidence type="ECO:0000313" key="4">
    <source>
        <dbReference type="EMBL" id="UPQ79075.1"/>
    </source>
</evidence>
<feature type="domain" description="Peptidase M56" evidence="3">
    <location>
        <begin position="11"/>
        <end position="257"/>
    </location>
</feature>
<feature type="transmembrane region" description="Helical" evidence="2">
    <location>
        <begin position="37"/>
        <end position="59"/>
    </location>
</feature>
<feature type="region of interest" description="Disordered" evidence="1">
    <location>
        <begin position="680"/>
        <end position="729"/>
    </location>
</feature>
<accession>A0ABY4KI40</accession>
<proteinExistence type="predicted"/>
<dbReference type="Proteomes" id="UP000830583">
    <property type="component" value="Chromosome"/>
</dbReference>
<protein>
    <recommendedName>
        <fullName evidence="3">Peptidase M56 domain-containing protein</fullName>
    </recommendedName>
</protein>
<dbReference type="InterPro" id="IPR052173">
    <property type="entry name" value="Beta-lactam_resp_regulator"/>
</dbReference>
<keyword evidence="2" id="KW-0812">Transmembrane</keyword>
<name>A0ABY4KI40_9FLAO</name>
<feature type="transmembrane region" description="Helical" evidence="2">
    <location>
        <begin position="93"/>
        <end position="117"/>
    </location>
</feature>
<keyword evidence="2" id="KW-0472">Membrane</keyword>
<dbReference type="RefSeq" id="WP_248434071.1">
    <property type="nucleotide sequence ID" value="NZ_CP096205.1"/>
</dbReference>
<evidence type="ECO:0000259" key="3">
    <source>
        <dbReference type="Pfam" id="PF05569"/>
    </source>
</evidence>
<reference evidence="4" key="1">
    <citation type="submission" date="2022-04" db="EMBL/GenBank/DDBJ databases">
        <title>Consumption of N2O by Flavobacterium azooxidireducens sp. nov. isolated from Decomposing Leaf Litter of Phragmites australis (Cav.).</title>
        <authorList>
            <person name="Behrendt U."/>
            <person name="Spanner T."/>
            <person name="Augustin J."/>
            <person name="Horn M.A."/>
            <person name="Kolb S."/>
            <person name="Ulrich A."/>
        </authorList>
    </citation>
    <scope>NUCLEOTIDE SEQUENCE</scope>
    <source>
        <strain evidence="4">IGB 4-14</strain>
    </source>
</reference>
<evidence type="ECO:0000313" key="5">
    <source>
        <dbReference type="Proteomes" id="UP000830583"/>
    </source>
</evidence>
<evidence type="ECO:0000256" key="2">
    <source>
        <dbReference type="SAM" id="Phobius"/>
    </source>
</evidence>
<keyword evidence="2" id="KW-1133">Transmembrane helix</keyword>
<sequence length="729" mass="84616">MENWLIYFAKVNGLLVVFYLMYVLFLRKETFFTSNRWYLILGLISSFVLPLITFTKTVWVESKPVVFEEMSIYQPVLIENVTEVEKAINWNEILIAFYSLVALVVLLKIGFEIASFFRNIKKQERKKEEHFTLVNSSTTDNPFSFFSYIVVNQEQFSEEELHHILIHESIHVKQKHSFDVIFSRIICAILWINPVVWLYRKAIIQNLEFIADHQTYLTINNKYAYQKTLLKVVISNNQSAITNQFFQSLIKKRIVMLNTNQSHKKKSWKYAVILPFLIAFTLLFQIETVAQAKENEVDEATYAVSSNYSSILTKNTTDKEIKELQETFSDENQKLKISNVKRNKNNEIIAIKLEFDFGKTYNRVMERKSDKPIDNIKIYVNSDEDDDDLAYGFEEVNTTPNDVIFIEEKKPKEKHLSMDNLTRNGKEIILIINGNVKGAEEKVKIDLDGELSDMKEISASEFEKKYNKKADKNKLYYEIETANAANISTNKNKVVIGSYKNTDEVFKADDTTNKLYIINGKEYLKSELPKGTTISLEGSITDLDKEEGIKRYGQKGKDGVIIVDGTAKFISTDEKSLNGHGVSYEDSEVNNKIKQIKENKNKALIIYDGKEVSLAELSSINPAEISTVAAMKVPTENAQKKYGDKAKNGVIIVESKEYYIKNNPLSKINDDFENKKQMELKAQENSKLTESEREERMKERNEKIEERKKLMEERKKKMDERKRESRKKQ</sequence>
<evidence type="ECO:0000256" key="1">
    <source>
        <dbReference type="SAM" id="MobiDB-lite"/>
    </source>
</evidence>
<dbReference type="Pfam" id="PF05569">
    <property type="entry name" value="Peptidase_M56"/>
    <property type="match status" value="1"/>
</dbReference>
<dbReference type="PANTHER" id="PTHR34978">
    <property type="entry name" value="POSSIBLE SENSOR-TRANSDUCER PROTEIN BLAR"/>
    <property type="match status" value="1"/>
</dbReference>
<dbReference type="InterPro" id="IPR008756">
    <property type="entry name" value="Peptidase_M56"/>
</dbReference>
<feature type="transmembrane region" description="Helical" evidence="2">
    <location>
        <begin position="6"/>
        <end position="25"/>
    </location>
</feature>
<dbReference type="EMBL" id="CP096205">
    <property type="protein sequence ID" value="UPQ79075.1"/>
    <property type="molecule type" value="Genomic_DNA"/>
</dbReference>
<feature type="compositionally biased region" description="Basic and acidic residues" evidence="1">
    <location>
        <begin position="680"/>
        <end position="723"/>
    </location>
</feature>
<gene>
    <name evidence="4" type="ORF">M0M57_15820</name>
</gene>
<dbReference type="PANTHER" id="PTHR34978:SF3">
    <property type="entry name" value="SLR0241 PROTEIN"/>
    <property type="match status" value="1"/>
</dbReference>
<dbReference type="CDD" id="cd07341">
    <property type="entry name" value="M56_BlaR1_MecR1_like"/>
    <property type="match status" value="1"/>
</dbReference>